<proteinExistence type="predicted"/>
<dbReference type="SMART" id="SM00342">
    <property type="entry name" value="HTH_ARAC"/>
    <property type="match status" value="1"/>
</dbReference>
<dbReference type="PANTHER" id="PTHR46796">
    <property type="entry name" value="HTH-TYPE TRANSCRIPTIONAL ACTIVATOR RHAS-RELATED"/>
    <property type="match status" value="1"/>
</dbReference>
<name>A0ABN2VS24_9ACTN</name>
<dbReference type="SUPFAM" id="SSF46689">
    <property type="entry name" value="Homeodomain-like"/>
    <property type="match status" value="2"/>
</dbReference>
<keyword evidence="3" id="KW-0804">Transcription</keyword>
<evidence type="ECO:0000313" key="5">
    <source>
        <dbReference type="EMBL" id="GAA2069180.1"/>
    </source>
</evidence>
<evidence type="ECO:0000256" key="2">
    <source>
        <dbReference type="ARBA" id="ARBA00023125"/>
    </source>
</evidence>
<dbReference type="PROSITE" id="PS01124">
    <property type="entry name" value="HTH_ARAC_FAMILY_2"/>
    <property type="match status" value="1"/>
</dbReference>
<dbReference type="Pfam" id="PF12833">
    <property type="entry name" value="HTH_18"/>
    <property type="match status" value="1"/>
</dbReference>
<evidence type="ECO:0000256" key="3">
    <source>
        <dbReference type="ARBA" id="ARBA00023163"/>
    </source>
</evidence>
<dbReference type="Gene3D" id="1.10.10.60">
    <property type="entry name" value="Homeodomain-like"/>
    <property type="match status" value="1"/>
</dbReference>
<comment type="caution">
    <text evidence="5">The sequence shown here is derived from an EMBL/GenBank/DDBJ whole genome shotgun (WGS) entry which is preliminary data.</text>
</comment>
<dbReference type="RefSeq" id="WP_344525967.1">
    <property type="nucleotide sequence ID" value="NZ_BAAAPE010000005.1"/>
</dbReference>
<sequence length="318" mass="34214">MATDFESDDLDDIEDHLSDAYGRMRLRTGHARPRARIAHTALGEIGLAEVRFGFGMDYAVEPTGTLTLGSVHGGVIPRHTAGLHESCLDAGDVALFAQPDQPCAGRHQDLCYTLVSLPPRLLDRVAATAPGRRPAPLRFLGSRPVSPAAGRHLRRTLAYLSATVSDDPEFAAQPLVAANCGQLLAASVLAAFPSTALVDPSAADRRDARTATVRRALAYMEEHADSPVTAADIAAAAHVTVRTLQYAFRRHLDTTPLTHLRRMRLGRAHAELRAAHPAQGVTVTAVAARWGFLQPGRFAAAYRRAYGVPPSHTLRQVP</sequence>
<keyword evidence="6" id="KW-1185">Reference proteome</keyword>
<dbReference type="PANTHER" id="PTHR46796:SF12">
    <property type="entry name" value="HTH-TYPE DNA-BINDING TRANSCRIPTIONAL ACTIVATOR EUTR"/>
    <property type="match status" value="1"/>
</dbReference>
<dbReference type="InterPro" id="IPR018060">
    <property type="entry name" value="HTH_AraC"/>
</dbReference>
<dbReference type="InterPro" id="IPR009057">
    <property type="entry name" value="Homeodomain-like_sf"/>
</dbReference>
<dbReference type="Proteomes" id="UP001500016">
    <property type="component" value="Unassembled WGS sequence"/>
</dbReference>
<protein>
    <recommendedName>
        <fullName evidence="4">HTH araC/xylS-type domain-containing protein</fullName>
    </recommendedName>
</protein>
<feature type="domain" description="HTH araC/xylS-type" evidence="4">
    <location>
        <begin position="214"/>
        <end position="316"/>
    </location>
</feature>
<keyword evidence="1" id="KW-0805">Transcription regulation</keyword>
<reference evidence="5 6" key="1">
    <citation type="journal article" date="2019" name="Int. J. Syst. Evol. Microbiol.">
        <title>The Global Catalogue of Microorganisms (GCM) 10K type strain sequencing project: providing services to taxonomists for standard genome sequencing and annotation.</title>
        <authorList>
            <consortium name="The Broad Institute Genomics Platform"/>
            <consortium name="The Broad Institute Genome Sequencing Center for Infectious Disease"/>
            <person name="Wu L."/>
            <person name="Ma J."/>
        </authorList>
    </citation>
    <scope>NUCLEOTIDE SEQUENCE [LARGE SCALE GENOMIC DNA]</scope>
    <source>
        <strain evidence="5 6">JCM 15478</strain>
    </source>
</reference>
<evidence type="ECO:0000259" key="4">
    <source>
        <dbReference type="PROSITE" id="PS01124"/>
    </source>
</evidence>
<accession>A0ABN2VS24</accession>
<evidence type="ECO:0000256" key="1">
    <source>
        <dbReference type="ARBA" id="ARBA00023015"/>
    </source>
</evidence>
<dbReference type="InterPro" id="IPR050204">
    <property type="entry name" value="AraC_XylS_family_regulators"/>
</dbReference>
<keyword evidence="2" id="KW-0238">DNA-binding</keyword>
<dbReference type="EMBL" id="BAAAPE010000005">
    <property type="protein sequence ID" value="GAA2069180.1"/>
    <property type="molecule type" value="Genomic_DNA"/>
</dbReference>
<organism evidence="5 6">
    <name type="scientific">Streptomyces albiaxialis</name>
    <dbReference type="NCBI Taxonomy" id="329523"/>
    <lineage>
        <taxon>Bacteria</taxon>
        <taxon>Bacillati</taxon>
        <taxon>Actinomycetota</taxon>
        <taxon>Actinomycetes</taxon>
        <taxon>Kitasatosporales</taxon>
        <taxon>Streptomycetaceae</taxon>
        <taxon>Streptomyces</taxon>
    </lineage>
</organism>
<evidence type="ECO:0000313" key="6">
    <source>
        <dbReference type="Proteomes" id="UP001500016"/>
    </source>
</evidence>
<gene>
    <name evidence="5" type="ORF">GCM10009801_18430</name>
</gene>